<comment type="caution">
    <text evidence="1">The sequence shown here is derived from an EMBL/GenBank/DDBJ whole genome shotgun (WGS) entry which is preliminary data.</text>
</comment>
<organism evidence="1 2">
    <name type="scientific">Haematococcus lacustris</name>
    <name type="common">Green alga</name>
    <name type="synonym">Haematococcus pluvialis</name>
    <dbReference type="NCBI Taxonomy" id="44745"/>
    <lineage>
        <taxon>Eukaryota</taxon>
        <taxon>Viridiplantae</taxon>
        <taxon>Chlorophyta</taxon>
        <taxon>core chlorophytes</taxon>
        <taxon>Chlorophyceae</taxon>
        <taxon>CS clade</taxon>
        <taxon>Chlamydomonadales</taxon>
        <taxon>Haematococcaceae</taxon>
        <taxon>Haematococcus</taxon>
    </lineage>
</organism>
<evidence type="ECO:0000313" key="1">
    <source>
        <dbReference type="EMBL" id="GFH20629.1"/>
    </source>
</evidence>
<keyword evidence="2" id="KW-1185">Reference proteome</keyword>
<protein>
    <submittedName>
        <fullName evidence="1">Uncharacterized protein</fullName>
    </submittedName>
</protein>
<accession>A0A699ZLZ6</accession>
<dbReference type="Proteomes" id="UP000485058">
    <property type="component" value="Unassembled WGS sequence"/>
</dbReference>
<gene>
    <name evidence="1" type="ORF">HaLaN_17780</name>
</gene>
<proteinExistence type="predicted"/>
<name>A0A699ZLZ6_HAELA</name>
<dbReference type="EMBL" id="BLLF01001670">
    <property type="protein sequence ID" value="GFH20629.1"/>
    <property type="molecule type" value="Genomic_DNA"/>
</dbReference>
<dbReference type="AlphaFoldDB" id="A0A699ZLZ6"/>
<reference evidence="1 2" key="1">
    <citation type="submission" date="2020-02" db="EMBL/GenBank/DDBJ databases">
        <title>Draft genome sequence of Haematococcus lacustris strain NIES-144.</title>
        <authorList>
            <person name="Morimoto D."/>
            <person name="Nakagawa S."/>
            <person name="Yoshida T."/>
            <person name="Sawayama S."/>
        </authorList>
    </citation>
    <scope>NUCLEOTIDE SEQUENCE [LARGE SCALE GENOMIC DNA]</scope>
    <source>
        <strain evidence="1 2">NIES-144</strain>
    </source>
</reference>
<evidence type="ECO:0000313" key="2">
    <source>
        <dbReference type="Proteomes" id="UP000485058"/>
    </source>
</evidence>
<sequence length="157" mass="17045">MLVFGQALCTAESEIVFAASANSWERLTYGCSALLRRLAWSLSMTWGRPNYNKRYQLVRRTANDATTVAEGIPVTEDTQLRVAAAKATLRTCTRFNTTTSRNATQGQPFQCIPGHAKQARDCNQAAALSLASPAMAGIAALQRSRGPGCQQAVDYSR</sequence>